<dbReference type="EMBL" id="SGPJ01000345">
    <property type="protein sequence ID" value="THG95219.1"/>
    <property type="molecule type" value="Genomic_DNA"/>
</dbReference>
<dbReference type="AlphaFoldDB" id="A0A4S4KFI6"/>
<sequence>MSYPRHDPSTPSVNANINSDDFPTEWGTFADMTALVLSLPPGSLAATFDISAAYRITPVRPEQQNALCVLWRGQIYVDRAVAFGLRSSAGVFSLIADMLAAIYRAYNIGPLRKWVDDFIVIRLPGHSWTEAEFVALTANFGVPWAPTKTRPLASRQQYIGFIWDLANKRVCLPEEKFANIKSLVRKWLTPETRFSARDAARLHGKLVHVSSIFPLIRPFLPTISHFAGHFVSPRAALHVPGAVAADLSWIRFLLSALPNELPLETPDPLDLDWWGDASTSFGVGVTVGSFWAVWKWADSLQIGPHREFDIGWAEAVAVELGLRMAIYHNLLTDRQPSQANILVRSDNAGVVAVVNKGRSRTCTPDRKLCPVPPECFRRTVPRGHQSLPCWFSHCHNPLADALASTPGGQNDIVVMSAHIAEEQLPTTDAPSHRPPTTTRRMDPERLQLLPSPLRPECRADERIFQWRGVNRPPPSTLDIPVIQRLAQMASNSSLRDTGSYGSGLRKFHIFCDVFSVTEGDRLPASFPLLHSFTLWAAADPEPGDTALTDSAPFEPVAVVTVRKYLAAIRAWHLAQGWPPPLSIEDLTRLNWSLRGLDNLQAQRRTRPPRPPITIAMLIALKRTLDLKSPFDACIWAMAACAFWGMMRFGEVSVKSRQVFHTMRHLARRHLVYGTDLNGRSYARLDLPAAKTAKPGETQSVFLVEQGELSAIAALQNLCKVVPANESDPLFSWLDHAGTVRPMVKARALSRINTVLIAWGWGTSFGHSFRIGGASFYLSQKVSPEIVRVAGRWKSLAYETYIRAFEHVASQHMADLADRYITEPLVG</sequence>
<accession>A0A4S4KFI6</accession>
<dbReference type="Gene3D" id="1.10.443.10">
    <property type="entry name" value="Intergrase catalytic core"/>
    <property type="match status" value="1"/>
</dbReference>
<comment type="caution">
    <text evidence="2">The sequence shown here is derived from an EMBL/GenBank/DDBJ whole genome shotgun (WGS) entry which is preliminary data.</text>
</comment>
<dbReference type="Proteomes" id="UP000309038">
    <property type="component" value="Unassembled WGS sequence"/>
</dbReference>
<evidence type="ECO:0000313" key="3">
    <source>
        <dbReference type="Proteomes" id="UP000309038"/>
    </source>
</evidence>
<organism evidence="2 3">
    <name type="scientific">Hermanssonia centrifuga</name>
    <dbReference type="NCBI Taxonomy" id="98765"/>
    <lineage>
        <taxon>Eukaryota</taxon>
        <taxon>Fungi</taxon>
        <taxon>Dikarya</taxon>
        <taxon>Basidiomycota</taxon>
        <taxon>Agaricomycotina</taxon>
        <taxon>Agaricomycetes</taxon>
        <taxon>Polyporales</taxon>
        <taxon>Meruliaceae</taxon>
        <taxon>Hermanssonia</taxon>
    </lineage>
</organism>
<dbReference type="InterPro" id="IPR052055">
    <property type="entry name" value="Hepadnavirus_pol/RT"/>
</dbReference>
<dbReference type="InterPro" id="IPR011010">
    <property type="entry name" value="DNA_brk_join_enz"/>
</dbReference>
<name>A0A4S4KFI6_9APHY</name>
<gene>
    <name evidence="2" type="ORF">EW026_g6389</name>
</gene>
<dbReference type="InterPro" id="IPR013762">
    <property type="entry name" value="Integrase-like_cat_sf"/>
</dbReference>
<evidence type="ECO:0000313" key="2">
    <source>
        <dbReference type="EMBL" id="THG95219.1"/>
    </source>
</evidence>
<protein>
    <submittedName>
        <fullName evidence="2">Uncharacterized protein</fullName>
    </submittedName>
</protein>
<dbReference type="InterPro" id="IPR043502">
    <property type="entry name" value="DNA/RNA_pol_sf"/>
</dbReference>
<keyword evidence="1" id="KW-0233">DNA recombination</keyword>
<dbReference type="PANTHER" id="PTHR33050:SF7">
    <property type="entry name" value="RIBONUCLEASE H"/>
    <property type="match status" value="1"/>
</dbReference>
<dbReference type="SUPFAM" id="SSF56349">
    <property type="entry name" value="DNA breaking-rejoining enzymes"/>
    <property type="match status" value="1"/>
</dbReference>
<evidence type="ECO:0000256" key="1">
    <source>
        <dbReference type="ARBA" id="ARBA00023172"/>
    </source>
</evidence>
<dbReference type="SUPFAM" id="SSF56672">
    <property type="entry name" value="DNA/RNA polymerases"/>
    <property type="match status" value="1"/>
</dbReference>
<proteinExistence type="predicted"/>
<dbReference type="GO" id="GO:0015074">
    <property type="term" value="P:DNA integration"/>
    <property type="evidence" value="ECO:0007669"/>
    <property type="project" value="InterPro"/>
</dbReference>
<dbReference type="GO" id="GO:0003677">
    <property type="term" value="F:DNA binding"/>
    <property type="evidence" value="ECO:0007669"/>
    <property type="project" value="InterPro"/>
</dbReference>
<keyword evidence="3" id="KW-1185">Reference proteome</keyword>
<dbReference type="GO" id="GO:0006310">
    <property type="term" value="P:DNA recombination"/>
    <property type="evidence" value="ECO:0007669"/>
    <property type="project" value="UniProtKB-KW"/>
</dbReference>
<dbReference type="SUPFAM" id="SSF47823">
    <property type="entry name" value="lambda integrase-like, N-terminal domain"/>
    <property type="match status" value="1"/>
</dbReference>
<reference evidence="2 3" key="1">
    <citation type="submission" date="2019-02" db="EMBL/GenBank/DDBJ databases">
        <title>Genome sequencing of the rare red list fungi Phlebia centrifuga.</title>
        <authorList>
            <person name="Buettner E."/>
            <person name="Kellner H."/>
        </authorList>
    </citation>
    <scope>NUCLEOTIDE SEQUENCE [LARGE SCALE GENOMIC DNA]</scope>
    <source>
        <strain evidence="2 3">DSM 108282</strain>
    </source>
</reference>
<dbReference type="PANTHER" id="PTHR33050">
    <property type="entry name" value="REVERSE TRANSCRIPTASE DOMAIN-CONTAINING PROTEIN"/>
    <property type="match status" value="1"/>
</dbReference>